<evidence type="ECO:0000313" key="3">
    <source>
        <dbReference type="EMBL" id="KAF1953042.1"/>
    </source>
</evidence>
<keyword evidence="1" id="KW-0175">Coiled coil</keyword>
<feature type="compositionally biased region" description="Pro residues" evidence="2">
    <location>
        <begin position="366"/>
        <end position="392"/>
    </location>
</feature>
<feature type="region of interest" description="Disordered" evidence="2">
    <location>
        <begin position="444"/>
        <end position="560"/>
    </location>
</feature>
<accession>A0A6A5TMW2</accession>
<feature type="compositionally biased region" description="Pro residues" evidence="2">
    <location>
        <begin position="497"/>
        <end position="506"/>
    </location>
</feature>
<dbReference type="OrthoDB" id="3801260at2759"/>
<feature type="compositionally biased region" description="Low complexity" evidence="2">
    <location>
        <begin position="484"/>
        <end position="496"/>
    </location>
</feature>
<reference evidence="3" key="1">
    <citation type="journal article" date="2020" name="Stud. Mycol.">
        <title>101 Dothideomycetes genomes: a test case for predicting lifestyles and emergence of pathogens.</title>
        <authorList>
            <person name="Haridas S."/>
            <person name="Albert R."/>
            <person name="Binder M."/>
            <person name="Bloem J."/>
            <person name="Labutti K."/>
            <person name="Salamov A."/>
            <person name="Andreopoulos B."/>
            <person name="Baker S."/>
            <person name="Barry K."/>
            <person name="Bills G."/>
            <person name="Bluhm B."/>
            <person name="Cannon C."/>
            <person name="Castanera R."/>
            <person name="Culley D."/>
            <person name="Daum C."/>
            <person name="Ezra D."/>
            <person name="Gonzalez J."/>
            <person name="Henrissat B."/>
            <person name="Kuo A."/>
            <person name="Liang C."/>
            <person name="Lipzen A."/>
            <person name="Lutzoni F."/>
            <person name="Magnuson J."/>
            <person name="Mondo S."/>
            <person name="Nolan M."/>
            <person name="Ohm R."/>
            <person name="Pangilinan J."/>
            <person name="Park H.-J."/>
            <person name="Ramirez L."/>
            <person name="Alfaro M."/>
            <person name="Sun H."/>
            <person name="Tritt A."/>
            <person name="Yoshinaga Y."/>
            <person name="Zwiers L.-H."/>
            <person name="Turgeon B."/>
            <person name="Goodwin S."/>
            <person name="Spatafora J."/>
            <person name="Crous P."/>
            <person name="Grigoriev I."/>
        </authorList>
    </citation>
    <scope>NUCLEOTIDE SEQUENCE</scope>
    <source>
        <strain evidence="3">CBS 675.92</strain>
    </source>
</reference>
<dbReference type="PRINTS" id="PR01217">
    <property type="entry name" value="PRICHEXTENSN"/>
</dbReference>
<feature type="compositionally biased region" description="Polar residues" evidence="2">
    <location>
        <begin position="320"/>
        <end position="346"/>
    </location>
</feature>
<feature type="compositionally biased region" description="Low complexity" evidence="2">
    <location>
        <begin position="398"/>
        <end position="407"/>
    </location>
</feature>
<evidence type="ECO:0000313" key="4">
    <source>
        <dbReference type="Proteomes" id="UP000800035"/>
    </source>
</evidence>
<feature type="coiled-coil region" evidence="1">
    <location>
        <begin position="560"/>
        <end position="587"/>
    </location>
</feature>
<evidence type="ECO:0000256" key="2">
    <source>
        <dbReference type="SAM" id="MobiDB-lite"/>
    </source>
</evidence>
<feature type="compositionally biased region" description="Low complexity" evidence="2">
    <location>
        <begin position="264"/>
        <end position="291"/>
    </location>
</feature>
<evidence type="ECO:0000256" key="1">
    <source>
        <dbReference type="SAM" id="Coils"/>
    </source>
</evidence>
<gene>
    <name evidence="3" type="ORF">CC80DRAFT_570828</name>
</gene>
<dbReference type="Proteomes" id="UP000800035">
    <property type="component" value="Unassembled WGS sequence"/>
</dbReference>
<dbReference type="AlphaFoldDB" id="A0A6A5TMW2"/>
<feature type="compositionally biased region" description="Low complexity" evidence="2">
    <location>
        <begin position="507"/>
        <end position="519"/>
    </location>
</feature>
<keyword evidence="4" id="KW-1185">Reference proteome</keyword>
<sequence length="593" mass="64490">MQHTITQTIFRRDQDLHTICRNWSLAPGTVYNSIPASLRPNAFPSSWSPTLIAALRQLSELTPQNMGRAHALLETYYWARARCGKGRRQRGWGGRAGRGGRQARFESLEVVDVRDAVKSLRVLMRGQEVESCGGSMESTPHGSRGGMPDMHPSFAGRKEIGVGVGRESAGIVAKRKWSVRHEIPYEAFEEERRASKRKMPRLIEEIEGIEASMGSEDGGAKAEIGIPNAEQEVEVGSIDEGADDEGSASKRPQNPPQPRSKSLPTTAMTTTTTMSEPSSSEQFPSLSLSFSTTKRRPYSLAPLEVPKANINSASQSQSQMRSTQEQEQQKAPQLPTSTFPPKTPISTLLNATTPAPSATPSSSSPSPSPSPSPLTPLPQTPKRPKPPVPIPTADPTTEEPLTITTERPVPEAPRAEPQVEAEKIDTSFQTPRMCLPPVSALLLPSPGALWPMNGDARRSPPPQTLSFPQGPQKHSYSHSRSHSNAHSNSNPNAQPQTFPPFPPFPQFPTFSPVPTMPTSTIPPIPKMHTVHPPSPFTFLQAPFANPPHTTYPHPPTPENLGSFRVELEEAEAALDAARQRHAAAIARARGSRS</sequence>
<feature type="compositionally biased region" description="Low complexity" evidence="2">
    <location>
        <begin position="347"/>
        <end position="365"/>
    </location>
</feature>
<feature type="region of interest" description="Disordered" evidence="2">
    <location>
        <begin position="236"/>
        <end position="430"/>
    </location>
</feature>
<name>A0A6A5TMW2_9PLEO</name>
<dbReference type="EMBL" id="ML977006">
    <property type="protein sequence ID" value="KAF1953042.1"/>
    <property type="molecule type" value="Genomic_DNA"/>
</dbReference>
<organism evidence="3 4">
    <name type="scientific">Byssothecium circinans</name>
    <dbReference type="NCBI Taxonomy" id="147558"/>
    <lineage>
        <taxon>Eukaryota</taxon>
        <taxon>Fungi</taxon>
        <taxon>Dikarya</taxon>
        <taxon>Ascomycota</taxon>
        <taxon>Pezizomycotina</taxon>
        <taxon>Dothideomycetes</taxon>
        <taxon>Pleosporomycetidae</taxon>
        <taxon>Pleosporales</taxon>
        <taxon>Massarineae</taxon>
        <taxon>Massarinaceae</taxon>
        <taxon>Byssothecium</taxon>
    </lineage>
</organism>
<proteinExistence type="predicted"/>
<protein>
    <submittedName>
        <fullName evidence="3">Uncharacterized protein</fullName>
    </submittedName>
</protein>